<name>A0A9D1FMJ5_9FIRM</name>
<sequence length="390" mass="43433">MGLFPIVEFRVAKGDPQGFLDAARRQGMALRHFGRGEQGYQGEIPLRHYPALARLARENQALLRVKGRRGIWFHLRKYRKRLGFPAGITLFLGGLLFSQCFLWAIDVEPTERVTSQQVLDALEGQGVSIGAFLPGIDLEKAAMKARTELPGLSFLALNRIGSRIQVELADAVDPPEPKNPSGVCNVVAEKPGIIRSVEAYSGQQMVKPGQSVGEGTLLVSGVFENKDGKILYVHADAKVMAETEVSRAFSIPLSYTEKIPAGEPKTLYRVDFFGRKWPLFLAKKEKRLYESSFSLFEPKLGPVKIPIGVEKETRSFYEEVEMTRTEEEAMALLEHMAEVYGEELSKDAQVLNVEKSARVSDGKMELDVTYTLLEDIAESQPVDTPELTEN</sequence>
<dbReference type="EMBL" id="DVJP01000029">
    <property type="protein sequence ID" value="HIS75945.1"/>
    <property type="molecule type" value="Genomic_DNA"/>
</dbReference>
<reference evidence="2" key="2">
    <citation type="journal article" date="2021" name="PeerJ">
        <title>Extensive microbial diversity within the chicken gut microbiome revealed by metagenomics and culture.</title>
        <authorList>
            <person name="Gilroy R."/>
            <person name="Ravi A."/>
            <person name="Getino M."/>
            <person name="Pursley I."/>
            <person name="Horton D.L."/>
            <person name="Alikhan N.F."/>
            <person name="Baker D."/>
            <person name="Gharbi K."/>
            <person name="Hall N."/>
            <person name="Watson M."/>
            <person name="Adriaenssens E.M."/>
            <person name="Foster-Nyarko E."/>
            <person name="Jarju S."/>
            <person name="Secka A."/>
            <person name="Antonio M."/>
            <person name="Oren A."/>
            <person name="Chaudhuri R.R."/>
            <person name="La Ragione R."/>
            <person name="Hildebrand F."/>
            <person name="Pallen M.J."/>
        </authorList>
    </citation>
    <scope>NUCLEOTIDE SEQUENCE</scope>
    <source>
        <strain evidence="2">CHK199-13235</strain>
    </source>
</reference>
<evidence type="ECO:0000256" key="1">
    <source>
        <dbReference type="SAM" id="Phobius"/>
    </source>
</evidence>
<comment type="caution">
    <text evidence="2">The sequence shown here is derived from an EMBL/GenBank/DDBJ whole genome shotgun (WGS) entry which is preliminary data.</text>
</comment>
<organism evidence="2 3">
    <name type="scientific">Candidatus Merdivicinus excrementipullorum</name>
    <dbReference type="NCBI Taxonomy" id="2840867"/>
    <lineage>
        <taxon>Bacteria</taxon>
        <taxon>Bacillati</taxon>
        <taxon>Bacillota</taxon>
        <taxon>Clostridia</taxon>
        <taxon>Eubacteriales</taxon>
        <taxon>Oscillospiraceae</taxon>
        <taxon>Oscillospiraceae incertae sedis</taxon>
        <taxon>Candidatus Merdivicinus</taxon>
    </lineage>
</organism>
<evidence type="ECO:0000313" key="2">
    <source>
        <dbReference type="EMBL" id="HIS75945.1"/>
    </source>
</evidence>
<dbReference type="Proteomes" id="UP000824002">
    <property type="component" value="Unassembled WGS sequence"/>
</dbReference>
<evidence type="ECO:0000313" key="3">
    <source>
        <dbReference type="Proteomes" id="UP000824002"/>
    </source>
</evidence>
<proteinExistence type="predicted"/>
<keyword evidence="1" id="KW-0472">Membrane</keyword>
<accession>A0A9D1FMJ5</accession>
<keyword evidence="1" id="KW-1133">Transmembrane helix</keyword>
<protein>
    <submittedName>
        <fullName evidence="2">Sporulation protein YqfD</fullName>
    </submittedName>
</protein>
<feature type="transmembrane region" description="Helical" evidence="1">
    <location>
        <begin position="82"/>
        <end position="105"/>
    </location>
</feature>
<reference evidence="2" key="1">
    <citation type="submission" date="2020-10" db="EMBL/GenBank/DDBJ databases">
        <authorList>
            <person name="Gilroy R."/>
        </authorList>
    </citation>
    <scope>NUCLEOTIDE SEQUENCE</scope>
    <source>
        <strain evidence="2">CHK199-13235</strain>
    </source>
</reference>
<dbReference type="InterPro" id="IPR010690">
    <property type="entry name" value="YqfD"/>
</dbReference>
<dbReference type="Pfam" id="PF06898">
    <property type="entry name" value="YqfD"/>
    <property type="match status" value="1"/>
</dbReference>
<keyword evidence="1" id="KW-0812">Transmembrane</keyword>
<dbReference type="AlphaFoldDB" id="A0A9D1FMJ5"/>
<gene>
    <name evidence="2" type="ORF">IAB51_03945</name>
</gene>